<dbReference type="InterPro" id="IPR051056">
    <property type="entry name" value="Glycosyl_Hydrolase_73"/>
</dbReference>
<dbReference type="InterPro" id="IPR002901">
    <property type="entry name" value="MGlyc_endo_b_GlcNAc-like_dom"/>
</dbReference>
<dbReference type="GO" id="GO:0016787">
    <property type="term" value="F:hydrolase activity"/>
    <property type="evidence" value="ECO:0007669"/>
    <property type="project" value="UniProtKB-KW"/>
</dbReference>
<dbReference type="PANTHER" id="PTHR33308:SF9">
    <property type="entry name" value="PEPTIDOGLYCAN HYDROLASE FLGJ"/>
    <property type="match status" value="1"/>
</dbReference>
<dbReference type="SMART" id="SM00047">
    <property type="entry name" value="LYZ2"/>
    <property type="match status" value="1"/>
</dbReference>
<sequence>MTKAQFIARIAPYAVADMRQTDIAASLTIAQAALESAWGGSGLTKQANNLFGIKGNGTAGSCTMPTTEYVNGRPIKVNAAFRAYHNWGESILDHSKLILNGVSWNRNLYKGVIGKRGADAARAIATAGYATDPKYAEKLISIMNEWNLYQYDESGSAPVKEDDEAMKEELAKLTKRVDVLEKAAEKIPAPKWFVEEFGSDNLGGKISDPEFTLGEWRTLAVGLRVGKK</sequence>
<dbReference type="RefSeq" id="WP_216476583.1">
    <property type="nucleotide sequence ID" value="NZ_JAHLQJ010000001.1"/>
</dbReference>
<keyword evidence="1 3" id="KW-0378">Hydrolase</keyword>
<accession>A0ABS6FJ85</accession>
<gene>
    <name evidence="3" type="ORF">KQJ23_00200</name>
</gene>
<evidence type="ECO:0000256" key="1">
    <source>
        <dbReference type="ARBA" id="ARBA00022801"/>
    </source>
</evidence>
<name>A0ABS6FJ85_9BACL</name>
<keyword evidence="4" id="KW-1185">Reference proteome</keyword>
<evidence type="ECO:0000259" key="2">
    <source>
        <dbReference type="SMART" id="SM00047"/>
    </source>
</evidence>
<evidence type="ECO:0000313" key="4">
    <source>
        <dbReference type="Proteomes" id="UP000743001"/>
    </source>
</evidence>
<reference evidence="3 4" key="1">
    <citation type="submission" date="2021-06" db="EMBL/GenBank/DDBJ databases">
        <authorList>
            <person name="Sun Q."/>
            <person name="Li D."/>
        </authorList>
    </citation>
    <scope>NUCLEOTIDE SEQUENCE [LARGE SCALE GENOMIC DNA]</scope>
    <source>
        <strain evidence="3 4">MSJ-6</strain>
    </source>
</reference>
<dbReference type="EMBL" id="JAHLQJ010000001">
    <property type="protein sequence ID" value="MBU5670238.1"/>
    <property type="molecule type" value="Genomic_DNA"/>
</dbReference>
<protein>
    <submittedName>
        <fullName evidence="3">Glycoside hydrolase family 73 protein</fullName>
    </submittedName>
</protein>
<organism evidence="3 4">
    <name type="scientific">Paenibacillus brevis</name>
    <dbReference type="NCBI Taxonomy" id="2841508"/>
    <lineage>
        <taxon>Bacteria</taxon>
        <taxon>Bacillati</taxon>
        <taxon>Bacillota</taxon>
        <taxon>Bacilli</taxon>
        <taxon>Bacillales</taxon>
        <taxon>Paenibacillaceae</taxon>
        <taxon>Paenibacillus</taxon>
    </lineage>
</organism>
<feature type="domain" description="Mannosyl-glycoprotein endo-beta-N-acetylglucosamidase-like" evidence="2">
    <location>
        <begin position="2"/>
        <end position="152"/>
    </location>
</feature>
<proteinExistence type="predicted"/>
<evidence type="ECO:0000313" key="3">
    <source>
        <dbReference type="EMBL" id="MBU5670238.1"/>
    </source>
</evidence>
<comment type="caution">
    <text evidence="3">The sequence shown here is derived from an EMBL/GenBank/DDBJ whole genome shotgun (WGS) entry which is preliminary data.</text>
</comment>
<dbReference type="Proteomes" id="UP000743001">
    <property type="component" value="Unassembled WGS sequence"/>
</dbReference>
<dbReference type="Pfam" id="PF01832">
    <property type="entry name" value="Glucosaminidase"/>
    <property type="match status" value="1"/>
</dbReference>
<dbReference type="PANTHER" id="PTHR33308">
    <property type="entry name" value="PEPTIDOGLYCAN HYDROLASE FLGJ"/>
    <property type="match status" value="1"/>
</dbReference>